<feature type="compositionally biased region" description="Polar residues" evidence="1">
    <location>
        <begin position="207"/>
        <end position="221"/>
    </location>
</feature>
<evidence type="ECO:0000256" key="1">
    <source>
        <dbReference type="SAM" id="MobiDB-lite"/>
    </source>
</evidence>
<name>A0A8T3ASR9_DENNO</name>
<accession>A0A8T3ASR9</accession>
<evidence type="ECO:0000313" key="2">
    <source>
        <dbReference type="EMBL" id="KAI0499151.1"/>
    </source>
</evidence>
<dbReference type="Gene3D" id="1.25.40.20">
    <property type="entry name" value="Ankyrin repeat-containing domain"/>
    <property type="match status" value="1"/>
</dbReference>
<dbReference type="AlphaFoldDB" id="A0A8T3ASR9"/>
<feature type="region of interest" description="Disordered" evidence="1">
    <location>
        <begin position="174"/>
        <end position="221"/>
    </location>
</feature>
<dbReference type="OrthoDB" id="539213at2759"/>
<protein>
    <submittedName>
        <fullName evidence="2">Uncharacterized protein</fullName>
    </submittedName>
</protein>
<proteinExistence type="predicted"/>
<keyword evidence="3" id="KW-1185">Reference proteome</keyword>
<evidence type="ECO:0000313" key="3">
    <source>
        <dbReference type="Proteomes" id="UP000829196"/>
    </source>
</evidence>
<dbReference type="EMBL" id="JAGYWB010000014">
    <property type="protein sequence ID" value="KAI0499151.1"/>
    <property type="molecule type" value="Genomic_DNA"/>
</dbReference>
<reference evidence="2" key="1">
    <citation type="journal article" date="2022" name="Front. Genet.">
        <title>Chromosome-Scale Assembly of the Dendrobium nobile Genome Provides Insights Into the Molecular Mechanism of the Biosynthesis of the Medicinal Active Ingredient of Dendrobium.</title>
        <authorList>
            <person name="Xu Q."/>
            <person name="Niu S.-C."/>
            <person name="Li K.-L."/>
            <person name="Zheng P.-J."/>
            <person name="Zhang X.-J."/>
            <person name="Jia Y."/>
            <person name="Liu Y."/>
            <person name="Niu Y.-X."/>
            <person name="Yu L.-H."/>
            <person name="Chen D.-F."/>
            <person name="Zhang G.-Q."/>
        </authorList>
    </citation>
    <scope>NUCLEOTIDE SEQUENCE</scope>
    <source>
        <tissue evidence="2">Leaf</tissue>
    </source>
</reference>
<dbReference type="InterPro" id="IPR036770">
    <property type="entry name" value="Ankyrin_rpt-contain_sf"/>
</dbReference>
<dbReference type="SUPFAM" id="SSF48403">
    <property type="entry name" value="Ankyrin repeat"/>
    <property type="match status" value="1"/>
</dbReference>
<sequence>MLQKKGLDDTIILLLSHGANPLVMNDDFQIPLDLARVTGHSNVVRAIENCIFLFVGWLREIHGPSIFEAFSPQYVSKKIWVVAVPCDSRNPTNPRKFELAIYPDMQYTLQVREKPLDSQDFAALVRMMTEDPTIIKVIRKLNQDVRRIEHSDRTISCQFKIDKKPPNIVKTRTTGWKKTDKRELKRGSKCPNFILGSPQGLKATKSDGLSSEKTPIRRGTS</sequence>
<organism evidence="2 3">
    <name type="scientific">Dendrobium nobile</name>
    <name type="common">Orchid</name>
    <dbReference type="NCBI Taxonomy" id="94219"/>
    <lineage>
        <taxon>Eukaryota</taxon>
        <taxon>Viridiplantae</taxon>
        <taxon>Streptophyta</taxon>
        <taxon>Embryophyta</taxon>
        <taxon>Tracheophyta</taxon>
        <taxon>Spermatophyta</taxon>
        <taxon>Magnoliopsida</taxon>
        <taxon>Liliopsida</taxon>
        <taxon>Asparagales</taxon>
        <taxon>Orchidaceae</taxon>
        <taxon>Epidendroideae</taxon>
        <taxon>Malaxideae</taxon>
        <taxon>Dendrobiinae</taxon>
        <taxon>Dendrobium</taxon>
    </lineage>
</organism>
<dbReference type="Proteomes" id="UP000829196">
    <property type="component" value="Unassembled WGS sequence"/>
</dbReference>
<gene>
    <name evidence="2" type="ORF">KFK09_020053</name>
</gene>
<comment type="caution">
    <text evidence="2">The sequence shown here is derived from an EMBL/GenBank/DDBJ whole genome shotgun (WGS) entry which is preliminary data.</text>
</comment>
<dbReference type="SMR" id="A0A8T3ASR9"/>
<feature type="compositionally biased region" description="Basic and acidic residues" evidence="1">
    <location>
        <begin position="177"/>
        <end position="186"/>
    </location>
</feature>